<evidence type="ECO:0000313" key="3">
    <source>
        <dbReference type="Proteomes" id="UP000650224"/>
    </source>
</evidence>
<evidence type="ECO:0000313" key="2">
    <source>
        <dbReference type="EMBL" id="MBD8031002.1"/>
    </source>
</evidence>
<sequence>MSDGTLSVPTSYRVFRMVTSLIHGLMVVALLTFFVLWFLDEGQGAAYLQTLLARIGDLGEVLSGLIPYPWGLS</sequence>
<dbReference type="EMBL" id="JACSPR010000009">
    <property type="protein sequence ID" value="MBD8031002.1"/>
    <property type="molecule type" value="Genomic_DNA"/>
</dbReference>
<dbReference type="RefSeq" id="WP_191734245.1">
    <property type="nucleotide sequence ID" value="NZ_JACSPR010000009.1"/>
</dbReference>
<comment type="caution">
    <text evidence="2">The sequence shown here is derived from an EMBL/GenBank/DDBJ whole genome shotgun (WGS) entry which is preliminary data.</text>
</comment>
<dbReference type="AlphaFoldDB" id="A0A8I0HP27"/>
<dbReference type="Proteomes" id="UP000650224">
    <property type="component" value="Unassembled WGS sequence"/>
</dbReference>
<proteinExistence type="predicted"/>
<protein>
    <submittedName>
        <fullName evidence="2">Uncharacterized protein</fullName>
    </submittedName>
</protein>
<keyword evidence="1" id="KW-1133">Transmembrane helix</keyword>
<name>A0A8I0HP27_9CORY</name>
<keyword evidence="1" id="KW-0472">Membrane</keyword>
<gene>
    <name evidence="2" type="ORF">H9627_11845</name>
</gene>
<accession>A0A8I0HP27</accession>
<organism evidence="2 3">
    <name type="scientific">Corynebacterium gallinarum</name>
    <dbReference type="NCBI Taxonomy" id="2762214"/>
    <lineage>
        <taxon>Bacteria</taxon>
        <taxon>Bacillati</taxon>
        <taxon>Actinomycetota</taxon>
        <taxon>Actinomycetes</taxon>
        <taxon>Mycobacteriales</taxon>
        <taxon>Corynebacteriaceae</taxon>
        <taxon>Corynebacterium</taxon>
    </lineage>
</organism>
<reference evidence="2 3" key="1">
    <citation type="submission" date="2020-08" db="EMBL/GenBank/DDBJ databases">
        <title>A Genomic Blueprint of the Chicken Gut Microbiome.</title>
        <authorList>
            <person name="Gilroy R."/>
            <person name="Ravi A."/>
            <person name="Getino M."/>
            <person name="Pursley I."/>
            <person name="Horton D.L."/>
            <person name="Alikhan N.-F."/>
            <person name="Baker D."/>
            <person name="Gharbi K."/>
            <person name="Hall N."/>
            <person name="Watson M."/>
            <person name="Adriaenssens E.M."/>
            <person name="Foster-Nyarko E."/>
            <person name="Jarju S."/>
            <person name="Secka A."/>
            <person name="Antonio M."/>
            <person name="Oren A."/>
            <person name="Chaudhuri R."/>
            <person name="La Ragione R.M."/>
            <person name="Hildebrand F."/>
            <person name="Pallen M.J."/>
        </authorList>
    </citation>
    <scope>NUCLEOTIDE SEQUENCE [LARGE SCALE GENOMIC DNA]</scope>
    <source>
        <strain evidence="2 3">Sa1YVA5</strain>
    </source>
</reference>
<evidence type="ECO:0000256" key="1">
    <source>
        <dbReference type="SAM" id="Phobius"/>
    </source>
</evidence>
<keyword evidence="3" id="KW-1185">Reference proteome</keyword>
<feature type="transmembrane region" description="Helical" evidence="1">
    <location>
        <begin position="20"/>
        <end position="39"/>
    </location>
</feature>
<keyword evidence="1" id="KW-0812">Transmembrane</keyword>